<protein>
    <recommendedName>
        <fullName evidence="2">BON domain-containing protein</fullName>
    </recommendedName>
</protein>
<feature type="domain" description="BON" evidence="2">
    <location>
        <begin position="81"/>
        <end position="149"/>
    </location>
</feature>
<dbReference type="PROSITE" id="PS50914">
    <property type="entry name" value="BON"/>
    <property type="match status" value="2"/>
</dbReference>
<keyword evidence="1" id="KW-0732">Signal</keyword>
<dbReference type="AlphaFoldDB" id="A0A0D8JEB7"/>
<dbReference type="Gene3D" id="3.30.1340.30">
    <property type="match status" value="2"/>
</dbReference>
<gene>
    <name evidence="3" type="ORF">LH29_07565</name>
</gene>
<dbReference type="PANTHER" id="PTHR34606:SF4">
    <property type="entry name" value="OUTER MEMBRANE LIPOPROTEIN DOLP"/>
    <property type="match status" value="1"/>
</dbReference>
<dbReference type="InterPro" id="IPR007055">
    <property type="entry name" value="BON_dom"/>
</dbReference>
<dbReference type="Proteomes" id="UP000032544">
    <property type="component" value="Unassembled WGS sequence"/>
</dbReference>
<feature type="domain" description="BON" evidence="2">
    <location>
        <begin position="154"/>
        <end position="221"/>
    </location>
</feature>
<dbReference type="PANTHER" id="PTHR34606">
    <property type="entry name" value="BON DOMAIN-CONTAINING PROTEIN"/>
    <property type="match status" value="1"/>
</dbReference>
<keyword evidence="4" id="KW-1185">Reference proteome</keyword>
<accession>A0A0D8JEB7</accession>
<evidence type="ECO:0000313" key="4">
    <source>
        <dbReference type="Proteomes" id="UP000032544"/>
    </source>
</evidence>
<evidence type="ECO:0000313" key="3">
    <source>
        <dbReference type="EMBL" id="KJF45232.1"/>
    </source>
</evidence>
<dbReference type="SMART" id="SM00749">
    <property type="entry name" value="BON"/>
    <property type="match status" value="2"/>
</dbReference>
<dbReference type="InterPro" id="IPR014004">
    <property type="entry name" value="Transpt-assoc_nodulatn_dom_bac"/>
</dbReference>
<proteinExistence type="predicted"/>
<dbReference type="STRING" id="1544798.LH29_07565"/>
<organism evidence="3 4">
    <name type="scientific">Draconibacterium sediminis</name>
    <dbReference type="NCBI Taxonomy" id="1544798"/>
    <lineage>
        <taxon>Bacteria</taxon>
        <taxon>Pseudomonadati</taxon>
        <taxon>Bacteroidota</taxon>
        <taxon>Bacteroidia</taxon>
        <taxon>Marinilabiliales</taxon>
        <taxon>Prolixibacteraceae</taxon>
        <taxon>Draconibacterium</taxon>
    </lineage>
</organism>
<evidence type="ECO:0000256" key="1">
    <source>
        <dbReference type="ARBA" id="ARBA00022729"/>
    </source>
</evidence>
<sequence length="221" mass="24585">MKPLPEEIIKKNIIDRLTNNDAVNINHIFVSITDGVVHLQGHVPSYSAKIEALRDATEAAKDFNVVNDLQVDFQPNQPTVSDTDIRDNIQKYFKWQKSINPMNVNVEVDKGKVVLSGYVSNESESIAAGKIVSSTKGVIDMDNRIQVNPKLISNDRQIQQTLKNAFEKSALIDENKIITKVENGTVYISGCVANDPIRKEIEDQTMHTKGVNKVVNEVTVG</sequence>
<dbReference type="EMBL" id="JRHC01000001">
    <property type="protein sequence ID" value="KJF45232.1"/>
    <property type="molecule type" value="Genomic_DNA"/>
</dbReference>
<dbReference type="InterPro" id="IPR051686">
    <property type="entry name" value="Lipoprotein_DolP"/>
</dbReference>
<evidence type="ECO:0000259" key="2">
    <source>
        <dbReference type="PROSITE" id="PS50914"/>
    </source>
</evidence>
<name>A0A0D8JEB7_9BACT</name>
<dbReference type="RefSeq" id="WP_045027222.1">
    <property type="nucleotide sequence ID" value="NZ_JRHC01000001.1"/>
</dbReference>
<dbReference type="OrthoDB" id="870892at2"/>
<comment type="caution">
    <text evidence="3">The sequence shown here is derived from an EMBL/GenBank/DDBJ whole genome shotgun (WGS) entry which is preliminary data.</text>
</comment>
<reference evidence="3 4" key="1">
    <citation type="submission" date="2014-09" db="EMBL/GenBank/DDBJ databases">
        <title>Draft Genome Sequence of Draconibacterium sp. JN14CK-3.</title>
        <authorList>
            <person name="Dong C."/>
            <person name="Lai Q."/>
            <person name="Shao Z."/>
        </authorList>
    </citation>
    <scope>NUCLEOTIDE SEQUENCE [LARGE SCALE GENOMIC DNA]</scope>
    <source>
        <strain evidence="3 4">JN14CK-3</strain>
    </source>
</reference>
<dbReference type="Pfam" id="PF04972">
    <property type="entry name" value="BON"/>
    <property type="match status" value="3"/>
</dbReference>